<dbReference type="OrthoDB" id="9789562at2"/>
<reference evidence="2 3" key="1">
    <citation type="journal article" date="2019" name="ISME J.">
        <title>Deianiraea, an extracellular bacterium associated with the ciliate Paramecium, suggests an alternative scenario for the evolution of Rickettsiales.</title>
        <authorList>
            <person name="Castelli M."/>
            <person name="Sabaneyeva E."/>
            <person name="Lanzoni O."/>
            <person name="Lebedeva N."/>
            <person name="Floriano A.M."/>
            <person name="Gaiarsa S."/>
            <person name="Benken K."/>
            <person name="Modeo L."/>
            <person name="Bandi C."/>
            <person name="Potekhin A."/>
            <person name="Sassera D."/>
            <person name="Petroni G."/>
        </authorList>
    </citation>
    <scope>NUCLEOTIDE SEQUENCE [LARGE SCALE GENOMIC DNA]</scope>
    <source>
        <strain evidence="2">CyL4-1</strain>
    </source>
</reference>
<gene>
    <name evidence="2" type="ORF">Deia_00216</name>
</gene>
<organism evidence="2 3">
    <name type="scientific">Candidatus Deianiraea vastatrix</name>
    <dbReference type="NCBI Taxonomy" id="2163644"/>
    <lineage>
        <taxon>Bacteria</taxon>
        <taxon>Pseudomonadati</taxon>
        <taxon>Pseudomonadota</taxon>
        <taxon>Alphaproteobacteria</taxon>
        <taxon>Rickettsiales</taxon>
        <taxon>Candidatus Deianiraeaceae</taxon>
        <taxon>Candidatus Deianiraea</taxon>
    </lineage>
</organism>
<keyword evidence="3" id="KW-1185">Reference proteome</keyword>
<evidence type="ECO:0000313" key="3">
    <source>
        <dbReference type="Proteomes" id="UP000321934"/>
    </source>
</evidence>
<proteinExistence type="predicted"/>
<dbReference type="InterPro" id="IPR026866">
    <property type="entry name" value="CR006_AAA"/>
</dbReference>
<dbReference type="Proteomes" id="UP000321934">
    <property type="component" value="Chromosome"/>
</dbReference>
<feature type="domain" description="Protein CR006 P-loop" evidence="1">
    <location>
        <begin position="13"/>
        <end position="581"/>
    </location>
</feature>
<accession>A0A5B8XF25</accession>
<dbReference type="Gene3D" id="3.40.50.300">
    <property type="entry name" value="P-loop containing nucleotide triphosphate hydrolases"/>
    <property type="match status" value="1"/>
</dbReference>
<dbReference type="Pfam" id="PF13166">
    <property type="entry name" value="AAA_13"/>
    <property type="match status" value="1"/>
</dbReference>
<protein>
    <recommendedName>
        <fullName evidence="1">Protein CR006 P-loop domain-containing protein</fullName>
    </recommendedName>
</protein>
<dbReference type="AlphaFoldDB" id="A0A5B8XF25"/>
<dbReference type="EMBL" id="CP029077">
    <property type="protein sequence ID" value="QED23024.1"/>
    <property type="molecule type" value="Genomic_DNA"/>
</dbReference>
<sequence>MDNLIKQEEFRQSIEATNTLLKNPISKSKDIEQVLSKWITEGFTNFYDGNEKDKTICKFCEQEINDNILKKIESIAKSEYQTLIKIINEKISKIYNLKQQYLIKLNRLLSLNESGEIELAAIPNNLNDNKKEGFKKEQEKLKTQLLEFFSELVNYTNNFLAEKGKNPEKDCSYCGDLLAKHENIRVIHQNISNLVKEDNEEKKNARPDEAREKLIKNDVYKFINDDKYLSNIKSIKDNIQSIVNTYNSTIGNKILKYNDNEITDYLDNITIYSNEIKSIAKKEDNRFAEIEKTILAKKNEIIKKFNQEKPDIAQINKNLELIIGNRGFHIDEYLNPDNQLQCYKVKRHSTDNEERNRRLKKFSEGEKTAICFAFYLTRIQESKEKDIIAVIDDPICSLDQNIFHNINESIIENIFKNTQIAQCYILTHSYHLSYLLANYLLSKDNDINKKQDINFFTIQNKLTEKPYKSDYRRHIFTDEYSFLCRYAKELAEMTDNDLKDKDDYYFFSIINVLRRLCENFTKFKIKKDYLDDFEIIDNQIKTYALSIKTYTNYYSHAVKEKNNNFFALSNEEKRNIAKKILAVIKHIDEEHYNAYFS</sequence>
<dbReference type="InterPro" id="IPR027417">
    <property type="entry name" value="P-loop_NTPase"/>
</dbReference>
<evidence type="ECO:0000259" key="1">
    <source>
        <dbReference type="Pfam" id="PF13166"/>
    </source>
</evidence>
<evidence type="ECO:0000313" key="2">
    <source>
        <dbReference type="EMBL" id="QED23024.1"/>
    </source>
</evidence>
<name>A0A5B8XF25_9RICK</name>